<organism evidence="1 2">
    <name type="scientific">Lithospermum erythrorhizon</name>
    <name type="common">Purple gromwell</name>
    <name type="synonym">Lithospermum officinale var. erythrorhizon</name>
    <dbReference type="NCBI Taxonomy" id="34254"/>
    <lineage>
        <taxon>Eukaryota</taxon>
        <taxon>Viridiplantae</taxon>
        <taxon>Streptophyta</taxon>
        <taxon>Embryophyta</taxon>
        <taxon>Tracheophyta</taxon>
        <taxon>Spermatophyta</taxon>
        <taxon>Magnoliopsida</taxon>
        <taxon>eudicotyledons</taxon>
        <taxon>Gunneridae</taxon>
        <taxon>Pentapetalae</taxon>
        <taxon>asterids</taxon>
        <taxon>lamiids</taxon>
        <taxon>Boraginales</taxon>
        <taxon>Boraginaceae</taxon>
        <taxon>Boraginoideae</taxon>
        <taxon>Lithospermeae</taxon>
        <taxon>Lithospermum</taxon>
    </lineage>
</organism>
<proteinExistence type="predicted"/>
<sequence>MAGMLPGVECARRRRIHQSGNRLIDSSSYVTSTTSFGYASRRPSSFCLYVTSRYESPPLFSMEQINATVRQADFDEKLDDAAREAKERLDEKLNATWKSTKTRFFFLGISYSYFFFR</sequence>
<protein>
    <submittedName>
        <fullName evidence="1">Uncharacterized protein</fullName>
    </submittedName>
</protein>
<dbReference type="Proteomes" id="UP001454036">
    <property type="component" value="Unassembled WGS sequence"/>
</dbReference>
<dbReference type="AlphaFoldDB" id="A0AAV3QV87"/>
<dbReference type="EMBL" id="BAABME010023213">
    <property type="protein sequence ID" value="GAA0167559.1"/>
    <property type="molecule type" value="Genomic_DNA"/>
</dbReference>
<evidence type="ECO:0000313" key="1">
    <source>
        <dbReference type="EMBL" id="GAA0167559.1"/>
    </source>
</evidence>
<comment type="caution">
    <text evidence="1">The sequence shown here is derived from an EMBL/GenBank/DDBJ whole genome shotgun (WGS) entry which is preliminary data.</text>
</comment>
<keyword evidence="2" id="KW-1185">Reference proteome</keyword>
<accession>A0AAV3QV87</accession>
<name>A0AAV3QV87_LITER</name>
<gene>
    <name evidence="1" type="ORF">LIER_40403</name>
</gene>
<evidence type="ECO:0000313" key="2">
    <source>
        <dbReference type="Proteomes" id="UP001454036"/>
    </source>
</evidence>
<reference evidence="1 2" key="1">
    <citation type="submission" date="2024-01" db="EMBL/GenBank/DDBJ databases">
        <title>The complete chloroplast genome sequence of Lithospermum erythrorhizon: insights into the phylogenetic relationship among Boraginaceae species and the maternal lineages of purple gromwells.</title>
        <authorList>
            <person name="Okada T."/>
            <person name="Watanabe K."/>
        </authorList>
    </citation>
    <scope>NUCLEOTIDE SEQUENCE [LARGE SCALE GENOMIC DNA]</scope>
</reference>